<organism evidence="11 12">
    <name type="scientific">Allokutzneria albata</name>
    <name type="common">Kibdelosporangium albatum</name>
    <dbReference type="NCBI Taxonomy" id="211114"/>
    <lineage>
        <taxon>Bacteria</taxon>
        <taxon>Bacillati</taxon>
        <taxon>Actinomycetota</taxon>
        <taxon>Actinomycetes</taxon>
        <taxon>Pseudonocardiales</taxon>
        <taxon>Pseudonocardiaceae</taxon>
        <taxon>Allokutzneria</taxon>
    </lineage>
</organism>
<dbReference type="Gene3D" id="3.30.930.10">
    <property type="entry name" value="Bira Bifunctional Protein, Domain 2"/>
    <property type="match status" value="1"/>
</dbReference>
<dbReference type="GO" id="GO:0009249">
    <property type="term" value="P:protein lipoylation"/>
    <property type="evidence" value="ECO:0007669"/>
    <property type="project" value="InterPro"/>
</dbReference>
<dbReference type="PIRSF" id="PIRSF016262">
    <property type="entry name" value="LPLase"/>
    <property type="match status" value="1"/>
</dbReference>
<evidence type="ECO:0000256" key="3">
    <source>
        <dbReference type="ARBA" id="ARBA00023315"/>
    </source>
</evidence>
<sequence>MKGFRSLARVDLGELPYDAAVRAMEEWAEQCRAGTAGDRLFLLSHPPVVTYGPRTPREHLPTDLPTVSVDRGGLATYHGPGQIVGYLVANVRERGPADVVRWMENGIIAALADLGFPARRRDTPPGSTSLIGVWTPDDRKIAAIGMRIRGGVSTHGFALNVDPDMSAYERFTACGLAEPTTSLRQWAEELGRDVPTEERTRDALALALGAVSAGAVWSLRR</sequence>
<evidence type="ECO:0000256" key="6">
    <source>
        <dbReference type="PIRNR" id="PIRNR016262"/>
    </source>
</evidence>
<comment type="function">
    <text evidence="4 5 6">Catalyzes the transfer of endogenously produced octanoic acid from octanoyl-acyl-carrier-protein onto the lipoyl domains of lipoate-dependent enzymes. Lipoyl-ACP can also act as a substrate although octanoyl-ACP is likely to be the physiological substrate.</text>
</comment>
<feature type="active site" description="Acyl-thioester intermediate" evidence="5 7">
    <location>
        <position position="174"/>
    </location>
</feature>
<evidence type="ECO:0000256" key="8">
    <source>
        <dbReference type="PIRSR" id="PIRSR016262-2"/>
    </source>
</evidence>
<dbReference type="InterPro" id="IPR020605">
    <property type="entry name" value="Octanoyltransferase_CS"/>
</dbReference>
<evidence type="ECO:0000256" key="7">
    <source>
        <dbReference type="PIRSR" id="PIRSR016262-1"/>
    </source>
</evidence>
<keyword evidence="3 5" id="KW-0012">Acyltransferase</keyword>
<comment type="miscellaneous">
    <text evidence="5">In the reaction, the free carboxyl group of octanoic acid is attached via an amide linkage to the epsilon-amino group of a specific lysine residue of lipoyl domains of lipoate-dependent enzymes.</text>
</comment>
<feature type="site" description="Lowers pKa of active site Cys" evidence="5 9">
    <location>
        <position position="140"/>
    </location>
</feature>
<feature type="binding site" evidence="5 8">
    <location>
        <begin position="71"/>
        <end position="78"/>
    </location>
    <ligand>
        <name>substrate</name>
    </ligand>
</feature>
<dbReference type="InterPro" id="IPR045864">
    <property type="entry name" value="aa-tRNA-synth_II/BPL/LPL"/>
</dbReference>
<dbReference type="OrthoDB" id="9787061at2"/>
<dbReference type="HAMAP" id="MF_00013">
    <property type="entry name" value="LipB"/>
    <property type="match status" value="1"/>
</dbReference>
<dbReference type="InterPro" id="IPR000544">
    <property type="entry name" value="Octanoyltransferase"/>
</dbReference>
<feature type="binding site" evidence="5 8">
    <location>
        <begin position="156"/>
        <end position="158"/>
    </location>
    <ligand>
        <name>substrate</name>
    </ligand>
</feature>
<dbReference type="Proteomes" id="UP000183376">
    <property type="component" value="Chromosome I"/>
</dbReference>
<dbReference type="eggNOG" id="COG0321">
    <property type="taxonomic scope" value="Bacteria"/>
</dbReference>
<evidence type="ECO:0000256" key="2">
    <source>
        <dbReference type="ARBA" id="ARBA00022679"/>
    </source>
</evidence>
<dbReference type="PANTHER" id="PTHR10993:SF7">
    <property type="entry name" value="LIPOYLTRANSFERASE 2, MITOCHONDRIAL-RELATED"/>
    <property type="match status" value="1"/>
</dbReference>
<evidence type="ECO:0000256" key="4">
    <source>
        <dbReference type="ARBA" id="ARBA00024732"/>
    </source>
</evidence>
<evidence type="ECO:0000256" key="1">
    <source>
        <dbReference type="ARBA" id="ARBA00004821"/>
    </source>
</evidence>
<evidence type="ECO:0000313" key="12">
    <source>
        <dbReference type="Proteomes" id="UP000183376"/>
    </source>
</evidence>
<dbReference type="Pfam" id="PF21948">
    <property type="entry name" value="LplA-B_cat"/>
    <property type="match status" value="1"/>
</dbReference>
<keyword evidence="2 5" id="KW-0808">Transferase</keyword>
<comment type="pathway">
    <text evidence="1 5 6">Protein modification; protein lipoylation via endogenous pathway; protein N(6)-(lipoyl)lysine from octanoyl-[acyl-carrier-protein]: step 1/2.</text>
</comment>
<dbReference type="RefSeq" id="WP_030432054.1">
    <property type="nucleotide sequence ID" value="NZ_JOEF01000023.1"/>
</dbReference>
<dbReference type="GO" id="GO:0033819">
    <property type="term" value="F:lipoyl(octanoyl) transferase activity"/>
    <property type="evidence" value="ECO:0007669"/>
    <property type="project" value="UniProtKB-EC"/>
</dbReference>
<evidence type="ECO:0000256" key="9">
    <source>
        <dbReference type="PIRSR" id="PIRSR016262-3"/>
    </source>
</evidence>
<keyword evidence="5" id="KW-0963">Cytoplasm</keyword>
<gene>
    <name evidence="5" type="primary">lipB</name>
    <name evidence="11" type="ORF">SAMN04489726_1494</name>
</gene>
<dbReference type="GO" id="GO:0005737">
    <property type="term" value="C:cytoplasm"/>
    <property type="evidence" value="ECO:0007669"/>
    <property type="project" value="UniProtKB-SubCell"/>
</dbReference>
<dbReference type="CDD" id="cd16444">
    <property type="entry name" value="LipB"/>
    <property type="match status" value="1"/>
</dbReference>
<evidence type="ECO:0000313" key="11">
    <source>
        <dbReference type="EMBL" id="SDM41303.1"/>
    </source>
</evidence>
<proteinExistence type="inferred from homology"/>
<dbReference type="AlphaFoldDB" id="A0A1G9T0P1"/>
<keyword evidence="12" id="KW-1185">Reference proteome</keyword>
<comment type="subcellular location">
    <subcellularLocation>
        <location evidence="5">Cytoplasm</location>
    </subcellularLocation>
</comment>
<name>A0A1G9T0P1_ALLAB</name>
<feature type="domain" description="BPL/LPL catalytic" evidence="10">
    <location>
        <begin position="34"/>
        <end position="205"/>
    </location>
</feature>
<dbReference type="InterPro" id="IPR004143">
    <property type="entry name" value="BPL_LPL_catalytic"/>
</dbReference>
<feature type="binding site" evidence="5 8">
    <location>
        <begin position="143"/>
        <end position="145"/>
    </location>
    <ligand>
        <name>substrate</name>
    </ligand>
</feature>
<dbReference type="EMBL" id="LT629701">
    <property type="protein sequence ID" value="SDM41303.1"/>
    <property type="molecule type" value="Genomic_DNA"/>
</dbReference>
<reference evidence="11 12" key="1">
    <citation type="submission" date="2016-10" db="EMBL/GenBank/DDBJ databases">
        <authorList>
            <person name="de Groot N.N."/>
        </authorList>
    </citation>
    <scope>NUCLEOTIDE SEQUENCE [LARGE SCALE GENOMIC DNA]</scope>
    <source>
        <strain evidence="11 12">DSM 44149</strain>
    </source>
</reference>
<protein>
    <recommendedName>
        <fullName evidence="5 6">Octanoyltransferase</fullName>
        <ecNumber evidence="5 6">2.3.1.181</ecNumber>
    </recommendedName>
    <alternativeName>
        <fullName evidence="5">Lipoate-protein ligase B</fullName>
    </alternativeName>
    <alternativeName>
        <fullName evidence="5">Lipoyl/octanoyl transferase</fullName>
    </alternativeName>
    <alternativeName>
        <fullName evidence="5">Octanoyl-[acyl-carrier-protein]-protein N-octanoyltransferase</fullName>
    </alternativeName>
</protein>
<dbReference type="PANTHER" id="PTHR10993">
    <property type="entry name" value="OCTANOYLTRANSFERASE"/>
    <property type="match status" value="1"/>
</dbReference>
<dbReference type="PROSITE" id="PS51733">
    <property type="entry name" value="BPL_LPL_CATALYTIC"/>
    <property type="match status" value="1"/>
</dbReference>
<comment type="similarity">
    <text evidence="5 6">Belongs to the LipB family.</text>
</comment>
<evidence type="ECO:0000259" key="10">
    <source>
        <dbReference type="PROSITE" id="PS51733"/>
    </source>
</evidence>
<evidence type="ECO:0000256" key="5">
    <source>
        <dbReference type="HAMAP-Rule" id="MF_00013"/>
    </source>
</evidence>
<comment type="catalytic activity">
    <reaction evidence="5 6">
        <text>octanoyl-[ACP] + L-lysyl-[protein] = N(6)-octanoyl-L-lysyl-[protein] + holo-[ACP] + H(+)</text>
        <dbReference type="Rhea" id="RHEA:17665"/>
        <dbReference type="Rhea" id="RHEA-COMP:9636"/>
        <dbReference type="Rhea" id="RHEA-COMP:9685"/>
        <dbReference type="Rhea" id="RHEA-COMP:9752"/>
        <dbReference type="Rhea" id="RHEA-COMP:9928"/>
        <dbReference type="ChEBI" id="CHEBI:15378"/>
        <dbReference type="ChEBI" id="CHEBI:29969"/>
        <dbReference type="ChEBI" id="CHEBI:64479"/>
        <dbReference type="ChEBI" id="CHEBI:78463"/>
        <dbReference type="ChEBI" id="CHEBI:78809"/>
        <dbReference type="EC" id="2.3.1.181"/>
    </reaction>
</comment>
<dbReference type="PROSITE" id="PS01313">
    <property type="entry name" value="LIPB"/>
    <property type="match status" value="1"/>
</dbReference>
<dbReference type="UniPathway" id="UPA00538">
    <property type="reaction ID" value="UER00592"/>
</dbReference>
<dbReference type="SUPFAM" id="SSF55681">
    <property type="entry name" value="Class II aaRS and biotin synthetases"/>
    <property type="match status" value="1"/>
</dbReference>
<dbReference type="EC" id="2.3.1.181" evidence="5 6"/>
<dbReference type="STRING" id="211114.SAMN04489726_1494"/>
<accession>A0A1G9T0P1</accession>
<dbReference type="NCBIfam" id="TIGR00214">
    <property type="entry name" value="lipB"/>
    <property type="match status" value="1"/>
</dbReference>